<sequence length="380" mass="41981">MKQKRHWSKRVRWGRLLVLLGLLVGLCYSWPTYQPPGRPEVRLRLNYLERVIQEGATPPTTLGRLTQLNAEWGLFTLSFSTYALANLAQRQPDLRAEAAATIGRAIEVALTAPIRQPFEFSAPAEHAEPTLPSSVLYLGHLNLILGCHRQLVPNSPYQHLHDSLSAALAARYQQEPSGNLPSYPGRRWLPDNTVALASLALHSRLTGSAYAAAGHRWVARAQRKWLDPTTGLLASMVDAAGQPSEEPRGSHLGWSIWFLTQVDSAFARQQYALYQHHYSTNLGVLRLYSEFAHSYETGAGNVDSGPLILGYGIPATAFAFADAVALGDWRNAQRLRRVISLGSRKIRGGDELRYGVRLIDLEVNPLSEALLLWADVPGGG</sequence>
<dbReference type="Proteomes" id="UP000317624">
    <property type="component" value="Unassembled WGS sequence"/>
</dbReference>
<evidence type="ECO:0008006" key="3">
    <source>
        <dbReference type="Google" id="ProtNLM"/>
    </source>
</evidence>
<name>A0A558BYJ5_9BACT</name>
<comment type="caution">
    <text evidence="1">The sequence shown here is derived from an EMBL/GenBank/DDBJ whole genome shotgun (WGS) entry which is preliminary data.</text>
</comment>
<protein>
    <recommendedName>
        <fullName evidence="3">Linalool dehydratase/isomerase domain-containing protein</fullName>
    </recommendedName>
</protein>
<evidence type="ECO:0000313" key="1">
    <source>
        <dbReference type="EMBL" id="TVT41543.1"/>
    </source>
</evidence>
<dbReference type="OrthoDB" id="871494at2"/>
<reference evidence="1 2" key="1">
    <citation type="submission" date="2019-07" db="EMBL/GenBank/DDBJ databases">
        <title>Hymenobacter sp. straun FUR1 Genome sequencing and assembly.</title>
        <authorList>
            <person name="Chhetri G."/>
        </authorList>
    </citation>
    <scope>NUCLEOTIDE SEQUENCE [LARGE SCALE GENOMIC DNA]</scope>
    <source>
        <strain evidence="1 2">Fur1</strain>
    </source>
</reference>
<evidence type="ECO:0000313" key="2">
    <source>
        <dbReference type="Proteomes" id="UP000317624"/>
    </source>
</evidence>
<dbReference type="EMBL" id="VMRJ01000002">
    <property type="protein sequence ID" value="TVT41543.1"/>
    <property type="molecule type" value="Genomic_DNA"/>
</dbReference>
<proteinExistence type="predicted"/>
<dbReference type="AlphaFoldDB" id="A0A558BYJ5"/>
<accession>A0A558BYJ5</accession>
<gene>
    <name evidence="1" type="ORF">FNT36_08885</name>
</gene>
<dbReference type="RefSeq" id="WP_144846539.1">
    <property type="nucleotide sequence ID" value="NZ_VMRJ01000002.1"/>
</dbReference>
<keyword evidence="2" id="KW-1185">Reference proteome</keyword>
<organism evidence="1 2">
    <name type="scientific">Hymenobacter setariae</name>
    <dbReference type="NCBI Taxonomy" id="2594794"/>
    <lineage>
        <taxon>Bacteria</taxon>
        <taxon>Pseudomonadati</taxon>
        <taxon>Bacteroidota</taxon>
        <taxon>Cytophagia</taxon>
        <taxon>Cytophagales</taxon>
        <taxon>Hymenobacteraceae</taxon>
        <taxon>Hymenobacter</taxon>
    </lineage>
</organism>